<dbReference type="PANTHER" id="PTHR48051">
    <property type="match status" value="1"/>
</dbReference>
<reference evidence="4" key="1">
    <citation type="journal article" date="2018" name="Nat. Microbiol.">
        <title>Leveraging single-cell genomics to expand the fungal tree of life.</title>
        <authorList>
            <person name="Ahrendt S.R."/>
            <person name="Quandt C.A."/>
            <person name="Ciobanu D."/>
            <person name="Clum A."/>
            <person name="Salamov A."/>
            <person name="Andreopoulos B."/>
            <person name="Cheng J.F."/>
            <person name="Woyke T."/>
            <person name="Pelin A."/>
            <person name="Henrissat B."/>
            <person name="Reynolds N.K."/>
            <person name="Benny G.L."/>
            <person name="Smith M.E."/>
            <person name="James T.Y."/>
            <person name="Grigoriev I.V."/>
        </authorList>
    </citation>
    <scope>NUCLEOTIDE SEQUENCE [LARGE SCALE GENOMIC DNA]</scope>
</reference>
<dbReference type="GO" id="GO:0005737">
    <property type="term" value="C:cytoplasm"/>
    <property type="evidence" value="ECO:0007669"/>
    <property type="project" value="TreeGrafter"/>
</dbReference>
<evidence type="ECO:0000313" key="3">
    <source>
        <dbReference type="EMBL" id="RKP12855.1"/>
    </source>
</evidence>
<gene>
    <name evidence="3" type="ORF">BJ684DRAFT_10899</name>
</gene>
<dbReference type="InterPro" id="IPR050216">
    <property type="entry name" value="LRR_domain-containing"/>
</dbReference>
<evidence type="ECO:0000313" key="4">
    <source>
        <dbReference type="Proteomes" id="UP000267251"/>
    </source>
</evidence>
<feature type="non-terminal residue" evidence="3">
    <location>
        <position position="160"/>
    </location>
</feature>
<dbReference type="EMBL" id="KZ988183">
    <property type="protein sequence ID" value="RKP12855.1"/>
    <property type="molecule type" value="Genomic_DNA"/>
</dbReference>
<dbReference type="SUPFAM" id="SSF52058">
    <property type="entry name" value="L domain-like"/>
    <property type="match status" value="1"/>
</dbReference>
<dbReference type="SMART" id="SM00364">
    <property type="entry name" value="LRR_BAC"/>
    <property type="match status" value="5"/>
</dbReference>
<evidence type="ECO:0000256" key="1">
    <source>
        <dbReference type="ARBA" id="ARBA00022614"/>
    </source>
</evidence>
<dbReference type="Proteomes" id="UP000267251">
    <property type="component" value="Unassembled WGS sequence"/>
</dbReference>
<dbReference type="InterPro" id="IPR003591">
    <property type="entry name" value="Leu-rich_rpt_typical-subtyp"/>
</dbReference>
<keyword evidence="1" id="KW-0433">Leucine-rich repeat</keyword>
<evidence type="ECO:0000256" key="2">
    <source>
        <dbReference type="ARBA" id="ARBA00022737"/>
    </source>
</evidence>
<keyword evidence="2" id="KW-0677">Repeat</keyword>
<dbReference type="Pfam" id="PF13855">
    <property type="entry name" value="LRR_8"/>
    <property type="match status" value="1"/>
</dbReference>
<organism evidence="3 4">
    <name type="scientific">Piptocephalis cylindrospora</name>
    <dbReference type="NCBI Taxonomy" id="1907219"/>
    <lineage>
        <taxon>Eukaryota</taxon>
        <taxon>Fungi</taxon>
        <taxon>Fungi incertae sedis</taxon>
        <taxon>Zoopagomycota</taxon>
        <taxon>Zoopagomycotina</taxon>
        <taxon>Zoopagomycetes</taxon>
        <taxon>Zoopagales</taxon>
        <taxon>Piptocephalidaceae</taxon>
        <taxon>Piptocephalis</taxon>
    </lineage>
</organism>
<name>A0A4P9Y227_9FUNG</name>
<dbReference type="InterPro" id="IPR001611">
    <property type="entry name" value="Leu-rich_rpt"/>
</dbReference>
<keyword evidence="4" id="KW-1185">Reference proteome</keyword>
<accession>A0A4P9Y227</accession>
<dbReference type="AlphaFoldDB" id="A0A4P9Y227"/>
<dbReference type="SMART" id="SM00369">
    <property type="entry name" value="LRR_TYP"/>
    <property type="match status" value="4"/>
</dbReference>
<dbReference type="Gene3D" id="3.80.10.10">
    <property type="entry name" value="Ribonuclease Inhibitor"/>
    <property type="match status" value="2"/>
</dbReference>
<protein>
    <submittedName>
        <fullName evidence="3">Uncharacterized protein</fullName>
    </submittedName>
</protein>
<sequence length="160" mass="17365">MTAWSAHLHTLVLDANRLPHLPRSLGQCTRLRILRLGSVYGGNLLTSLPDSLISSLPHLEELDLSGNHLTHLPDLAWPLTLRSLDVSDNSLISLPSNLGQCQRLRALVALGNQLTTIPRSLALLTSLETLDLSGNRLTHLPGEVSWLARNGTIVLLSGNP</sequence>
<dbReference type="PROSITE" id="PS51450">
    <property type="entry name" value="LRR"/>
    <property type="match status" value="2"/>
</dbReference>
<dbReference type="Pfam" id="PF00560">
    <property type="entry name" value="LRR_1"/>
    <property type="match status" value="1"/>
</dbReference>
<dbReference type="InterPro" id="IPR032675">
    <property type="entry name" value="LRR_dom_sf"/>
</dbReference>
<dbReference type="OrthoDB" id="660555at2759"/>
<proteinExistence type="predicted"/>
<dbReference type="PRINTS" id="PR00019">
    <property type="entry name" value="LEURICHRPT"/>
</dbReference>
<dbReference type="PANTHER" id="PTHR48051:SF1">
    <property type="entry name" value="RAS SUPPRESSOR PROTEIN 1"/>
    <property type="match status" value="1"/>
</dbReference>